<dbReference type="PANTHER" id="PTHR30003">
    <property type="entry name" value="L-LACTATE PERMEASE"/>
    <property type="match status" value="1"/>
</dbReference>
<keyword evidence="6 8" id="KW-1133">Transmembrane helix</keyword>
<feature type="transmembrane region" description="Helical" evidence="8">
    <location>
        <begin position="87"/>
        <end position="107"/>
    </location>
</feature>
<dbReference type="Proteomes" id="UP000009885">
    <property type="component" value="Unassembled WGS sequence"/>
</dbReference>
<comment type="function">
    <text evidence="8">Uptake of L-lactate across the membrane. Can also transport D-lactate and glycolate.</text>
</comment>
<feature type="transmembrane region" description="Helical" evidence="8">
    <location>
        <begin position="288"/>
        <end position="309"/>
    </location>
</feature>
<sequence length="310" mass="34467">MTSILTVPSILYFLGLCIYILGGSTLLKNNIYKILIYTLIFSLSNIFFNFFISVELAGVLSSLLTLVIGITHINIQNGRTNKSFNALIKLLSPYIFLTILVLISRTIPIFETFLKNHFVISIEKFNFRLLLLHSPGFWLIITCIYTIIKFKINAHIIFKSLHKTLNQWGIFVISTTLFISMAEIMDTSGMITTISNGINNNVGKYFIVISGIIGSVGGFLTGSNTGANAMFMKLQIHTARELNLSTSLIAGLQNASASNSTMSTPSRILLAANLCDIKEHESKLQREFIKITAFSTLTLIVVSFLIITFI</sequence>
<evidence type="ECO:0000313" key="10">
    <source>
        <dbReference type="Proteomes" id="UP000009885"/>
    </source>
</evidence>
<comment type="subcellular location">
    <subcellularLocation>
        <location evidence="1 8">Cell membrane</location>
        <topology evidence="1 8">Multi-pass membrane protein</topology>
    </subcellularLocation>
</comment>
<keyword evidence="4 8" id="KW-1003">Cell membrane</keyword>
<feature type="transmembrane region" description="Helical" evidence="8">
    <location>
        <begin position="205"/>
        <end position="223"/>
    </location>
</feature>
<evidence type="ECO:0000256" key="3">
    <source>
        <dbReference type="ARBA" id="ARBA00022448"/>
    </source>
</evidence>
<evidence type="ECO:0000256" key="6">
    <source>
        <dbReference type="ARBA" id="ARBA00022989"/>
    </source>
</evidence>
<comment type="similarity">
    <text evidence="2 8">Belongs to the lactate permease family.</text>
</comment>
<feature type="transmembrane region" description="Helical" evidence="8">
    <location>
        <begin position="168"/>
        <end position="185"/>
    </location>
</feature>
<dbReference type="InterPro" id="IPR003804">
    <property type="entry name" value="Lactate_perm"/>
</dbReference>
<evidence type="ECO:0000313" key="9">
    <source>
        <dbReference type="EMBL" id="EKU46782.1"/>
    </source>
</evidence>
<keyword evidence="7 8" id="KW-0472">Membrane</keyword>
<accession>K9AW54</accession>
<proteinExistence type="inferred from homology"/>
<organism evidence="9 10">
    <name type="scientific">Staphylococcus massiliensis S46</name>
    <dbReference type="NCBI Taxonomy" id="1229783"/>
    <lineage>
        <taxon>Bacteria</taxon>
        <taxon>Bacillati</taxon>
        <taxon>Bacillota</taxon>
        <taxon>Bacilli</taxon>
        <taxon>Bacillales</taxon>
        <taxon>Staphylococcaceae</taxon>
        <taxon>Staphylococcus</taxon>
    </lineage>
</organism>
<dbReference type="PANTHER" id="PTHR30003:SF0">
    <property type="entry name" value="GLYCOLATE PERMEASE GLCA-RELATED"/>
    <property type="match status" value="1"/>
</dbReference>
<dbReference type="GO" id="GO:0015129">
    <property type="term" value="F:lactate transmembrane transporter activity"/>
    <property type="evidence" value="ECO:0007669"/>
    <property type="project" value="UniProtKB-UniRule"/>
</dbReference>
<feature type="transmembrane region" description="Helical" evidence="8">
    <location>
        <begin position="6"/>
        <end position="27"/>
    </location>
</feature>
<dbReference type="STRING" id="1229783.C273_08761"/>
<evidence type="ECO:0000256" key="4">
    <source>
        <dbReference type="ARBA" id="ARBA00022475"/>
    </source>
</evidence>
<dbReference type="GO" id="GO:0015295">
    <property type="term" value="F:solute:proton symporter activity"/>
    <property type="evidence" value="ECO:0007669"/>
    <property type="project" value="TreeGrafter"/>
</dbReference>
<comment type="caution">
    <text evidence="9">The sequence shown here is derived from an EMBL/GenBank/DDBJ whole genome shotgun (WGS) entry which is preliminary data.</text>
</comment>
<evidence type="ECO:0000256" key="5">
    <source>
        <dbReference type="ARBA" id="ARBA00022692"/>
    </source>
</evidence>
<feature type="transmembrane region" description="Helical" evidence="8">
    <location>
        <begin position="58"/>
        <end position="75"/>
    </location>
</feature>
<keyword evidence="3 8" id="KW-0813">Transport</keyword>
<evidence type="ECO:0000256" key="8">
    <source>
        <dbReference type="RuleBase" id="RU365092"/>
    </source>
</evidence>
<dbReference type="AlphaFoldDB" id="K9AW54"/>
<feature type="transmembrane region" description="Helical" evidence="8">
    <location>
        <begin position="34"/>
        <end position="52"/>
    </location>
</feature>
<dbReference type="GO" id="GO:0005886">
    <property type="term" value="C:plasma membrane"/>
    <property type="evidence" value="ECO:0007669"/>
    <property type="project" value="UniProtKB-SubCell"/>
</dbReference>
<evidence type="ECO:0000256" key="1">
    <source>
        <dbReference type="ARBA" id="ARBA00004651"/>
    </source>
</evidence>
<reference evidence="9 10" key="1">
    <citation type="journal article" date="2013" name="Genome Announc.">
        <title>Genome Sequence of Staphylococcus massiliensis Strain S46, Isolated from the Surface of Healthy Human Skin.</title>
        <authorList>
            <person name="Srivastav R."/>
            <person name="Singh A."/>
            <person name="Jangir P.K."/>
            <person name="Kumari C."/>
            <person name="Muduli S."/>
            <person name="Sharma R."/>
        </authorList>
    </citation>
    <scope>NUCLEOTIDE SEQUENCE [LARGE SCALE GENOMIC DNA]</scope>
    <source>
        <strain evidence="9 10">S46</strain>
    </source>
</reference>
<evidence type="ECO:0000256" key="2">
    <source>
        <dbReference type="ARBA" id="ARBA00010100"/>
    </source>
</evidence>
<keyword evidence="5 8" id="KW-0812">Transmembrane</keyword>
<evidence type="ECO:0000256" key="7">
    <source>
        <dbReference type="ARBA" id="ARBA00023136"/>
    </source>
</evidence>
<dbReference type="PATRIC" id="fig|1229783.3.peg.1761"/>
<dbReference type="EMBL" id="AMSQ01000015">
    <property type="protein sequence ID" value="EKU46782.1"/>
    <property type="molecule type" value="Genomic_DNA"/>
</dbReference>
<gene>
    <name evidence="9" type="ORF">C273_08761</name>
</gene>
<dbReference type="Pfam" id="PF02652">
    <property type="entry name" value="Lactate_perm"/>
    <property type="match status" value="1"/>
</dbReference>
<keyword evidence="10" id="KW-1185">Reference proteome</keyword>
<name>K9AW54_9STAP</name>
<feature type="transmembrane region" description="Helical" evidence="8">
    <location>
        <begin position="127"/>
        <end position="148"/>
    </location>
</feature>
<protein>
    <recommendedName>
        <fullName evidence="8">L-lactate permease</fullName>
    </recommendedName>
</protein>
<comment type="caution">
    <text evidence="8">Lacks conserved residue(s) required for the propagation of feature annotation.</text>
</comment>
<dbReference type="eggNOG" id="COG1620">
    <property type="taxonomic scope" value="Bacteria"/>
</dbReference>